<keyword evidence="7" id="KW-1185">Reference proteome</keyword>
<dbReference type="InterPro" id="IPR014757">
    <property type="entry name" value="Tscrpt_reg_IclR_C"/>
</dbReference>
<dbReference type="InterPro" id="IPR036388">
    <property type="entry name" value="WH-like_DNA-bd_sf"/>
</dbReference>
<name>A0A2P7SS89_9HYPH</name>
<dbReference type="InterPro" id="IPR005471">
    <property type="entry name" value="Tscrpt_reg_IclR_N"/>
</dbReference>
<sequence>MKKLFDIRYNGPDAVNDLILYGCMDGRTNRDGLKMAKRPTAPERSEEVATYRAPALEKGLDILELLAGQPGGLILSQIAHSLDRSVQEVYRVVVSLERRGYVARRPPSDAFFLSMKLFDLACNHPPTRILLDAAQPILQMLATRINESVILSVLDGLKVRVIAVADNPAPIGFRVRLGTQSRLLGTASGRTLLAFQNDRQRAGLLEALVEEHRAAGGDAAPLLARIERIAERGYEVVADETLKGITDVSFPILDGSGSAQAALTMPFVLWVTNQVRLADASRHLYEAAVMLNEQMGGRLPVGDFTLDEG</sequence>
<accession>A0A2P7SS89</accession>
<dbReference type="AlphaFoldDB" id="A0A2P7SS89"/>
<evidence type="ECO:0000256" key="1">
    <source>
        <dbReference type="ARBA" id="ARBA00023015"/>
    </source>
</evidence>
<dbReference type="Gene3D" id="3.30.450.40">
    <property type="match status" value="1"/>
</dbReference>
<dbReference type="OrthoDB" id="6057486at2"/>
<dbReference type="InterPro" id="IPR029016">
    <property type="entry name" value="GAF-like_dom_sf"/>
</dbReference>
<reference evidence="6 7" key="1">
    <citation type="submission" date="2018-03" db="EMBL/GenBank/DDBJ databases">
        <title>The draft genome of Mesorhizobium sp. 6GN-30.</title>
        <authorList>
            <person name="Liu L."/>
            <person name="Li L."/>
            <person name="Wang T."/>
            <person name="Zhang X."/>
            <person name="Liang L."/>
        </authorList>
    </citation>
    <scope>NUCLEOTIDE SEQUENCE [LARGE SCALE GENOMIC DNA]</scope>
    <source>
        <strain evidence="6 7">6GN30</strain>
    </source>
</reference>
<dbReference type="GO" id="GO:0003677">
    <property type="term" value="F:DNA binding"/>
    <property type="evidence" value="ECO:0007669"/>
    <property type="project" value="UniProtKB-KW"/>
</dbReference>
<evidence type="ECO:0000259" key="5">
    <source>
        <dbReference type="PROSITE" id="PS51078"/>
    </source>
</evidence>
<dbReference type="PANTHER" id="PTHR30136:SF7">
    <property type="entry name" value="HTH-TYPE TRANSCRIPTIONAL REGULATOR KDGR-RELATED"/>
    <property type="match status" value="1"/>
</dbReference>
<dbReference type="Pfam" id="PF09339">
    <property type="entry name" value="HTH_IclR"/>
    <property type="match status" value="1"/>
</dbReference>
<evidence type="ECO:0000313" key="6">
    <source>
        <dbReference type="EMBL" id="PSJ65195.1"/>
    </source>
</evidence>
<dbReference type="Gene3D" id="1.10.10.10">
    <property type="entry name" value="Winged helix-like DNA-binding domain superfamily/Winged helix DNA-binding domain"/>
    <property type="match status" value="1"/>
</dbReference>
<feature type="domain" description="IclR-ED" evidence="5">
    <location>
        <begin position="116"/>
        <end position="297"/>
    </location>
</feature>
<keyword evidence="2" id="KW-0238">DNA-binding</keyword>
<protein>
    <submittedName>
        <fullName evidence="6">IclR family transcriptional regulator</fullName>
    </submittedName>
</protein>
<dbReference type="EMBL" id="PXYK01000002">
    <property type="protein sequence ID" value="PSJ65195.1"/>
    <property type="molecule type" value="Genomic_DNA"/>
</dbReference>
<feature type="domain" description="HTH iclR-type" evidence="4">
    <location>
        <begin position="53"/>
        <end position="115"/>
    </location>
</feature>
<dbReference type="Pfam" id="PF01614">
    <property type="entry name" value="IclR_C"/>
    <property type="match status" value="1"/>
</dbReference>
<dbReference type="Proteomes" id="UP000241229">
    <property type="component" value="Unassembled WGS sequence"/>
</dbReference>
<dbReference type="SMART" id="SM00346">
    <property type="entry name" value="HTH_ICLR"/>
    <property type="match status" value="1"/>
</dbReference>
<evidence type="ECO:0000313" key="7">
    <source>
        <dbReference type="Proteomes" id="UP000241229"/>
    </source>
</evidence>
<dbReference type="SUPFAM" id="SSF46785">
    <property type="entry name" value="Winged helix' DNA-binding domain"/>
    <property type="match status" value="1"/>
</dbReference>
<evidence type="ECO:0000259" key="4">
    <source>
        <dbReference type="PROSITE" id="PS51077"/>
    </source>
</evidence>
<dbReference type="GO" id="GO:0045892">
    <property type="term" value="P:negative regulation of DNA-templated transcription"/>
    <property type="evidence" value="ECO:0007669"/>
    <property type="project" value="TreeGrafter"/>
</dbReference>
<dbReference type="SUPFAM" id="SSF55781">
    <property type="entry name" value="GAF domain-like"/>
    <property type="match status" value="1"/>
</dbReference>
<organism evidence="6 7">
    <name type="scientific">Kumtagia ephedrae</name>
    <dbReference type="NCBI Taxonomy" id="2116701"/>
    <lineage>
        <taxon>Bacteria</taxon>
        <taxon>Pseudomonadati</taxon>
        <taxon>Pseudomonadota</taxon>
        <taxon>Alphaproteobacteria</taxon>
        <taxon>Hyphomicrobiales</taxon>
        <taxon>Phyllobacteriaceae</taxon>
        <taxon>Kumtagia</taxon>
    </lineage>
</organism>
<dbReference type="GO" id="GO:0003700">
    <property type="term" value="F:DNA-binding transcription factor activity"/>
    <property type="evidence" value="ECO:0007669"/>
    <property type="project" value="TreeGrafter"/>
</dbReference>
<keyword evidence="1" id="KW-0805">Transcription regulation</keyword>
<dbReference type="PROSITE" id="PS51077">
    <property type="entry name" value="HTH_ICLR"/>
    <property type="match status" value="1"/>
</dbReference>
<comment type="caution">
    <text evidence="6">The sequence shown here is derived from an EMBL/GenBank/DDBJ whole genome shotgun (WGS) entry which is preliminary data.</text>
</comment>
<gene>
    <name evidence="6" type="ORF">C7I84_02280</name>
</gene>
<dbReference type="PANTHER" id="PTHR30136">
    <property type="entry name" value="HELIX-TURN-HELIX TRANSCRIPTIONAL REGULATOR, ICLR FAMILY"/>
    <property type="match status" value="1"/>
</dbReference>
<dbReference type="PROSITE" id="PS51078">
    <property type="entry name" value="ICLR_ED"/>
    <property type="match status" value="1"/>
</dbReference>
<dbReference type="InterPro" id="IPR036390">
    <property type="entry name" value="WH_DNA-bd_sf"/>
</dbReference>
<evidence type="ECO:0000256" key="2">
    <source>
        <dbReference type="ARBA" id="ARBA00023125"/>
    </source>
</evidence>
<keyword evidence="3" id="KW-0804">Transcription</keyword>
<dbReference type="InterPro" id="IPR050707">
    <property type="entry name" value="HTH_MetabolicPath_Reg"/>
</dbReference>
<evidence type="ECO:0000256" key="3">
    <source>
        <dbReference type="ARBA" id="ARBA00023163"/>
    </source>
</evidence>
<proteinExistence type="predicted"/>